<dbReference type="Pfam" id="PF04245">
    <property type="entry name" value="NA37"/>
    <property type="match status" value="1"/>
</dbReference>
<evidence type="ECO:0000256" key="3">
    <source>
        <dbReference type="ARBA" id="ARBA00022490"/>
    </source>
</evidence>
<comment type="subcellular location">
    <subcellularLocation>
        <location evidence="1 4">Cytoplasm</location>
        <location evidence="1 4">Nucleoid</location>
    </subcellularLocation>
</comment>
<dbReference type="NCBIfam" id="NF001557">
    <property type="entry name" value="PRK00378.1"/>
    <property type="match status" value="1"/>
</dbReference>
<name>A0A0C1W3L9_9VIBR</name>
<reference evidence="5 6" key="1">
    <citation type="submission" date="2014-07" db="EMBL/GenBank/DDBJ databases">
        <title>Unique and conserved regions in Vibrio harveyi and related species in comparison with the shrimp pathogen Vibrio harveyi CAIM 1792.</title>
        <authorList>
            <person name="Espinoza-Valles I."/>
            <person name="Vora G."/>
            <person name="Leekitcharoenphon P."/>
            <person name="Ussery D."/>
            <person name="Hoj L."/>
            <person name="Gomez-Gil B."/>
        </authorList>
    </citation>
    <scope>NUCLEOTIDE SEQUENCE [LARGE SCALE GENOMIC DNA]</scope>
    <source>
        <strain evidence="6">CAIM 1854 / LMG 25443</strain>
    </source>
</reference>
<evidence type="ECO:0000313" key="6">
    <source>
        <dbReference type="Proteomes" id="UP000031586"/>
    </source>
</evidence>
<dbReference type="GO" id="GO:0043590">
    <property type="term" value="C:bacterial nucleoid"/>
    <property type="evidence" value="ECO:0007669"/>
    <property type="project" value="TreeGrafter"/>
</dbReference>
<keyword evidence="3 4" id="KW-0963">Cytoplasm</keyword>
<dbReference type="GO" id="GO:0005737">
    <property type="term" value="C:cytoplasm"/>
    <property type="evidence" value="ECO:0007669"/>
    <property type="project" value="UniProtKB-UniRule"/>
</dbReference>
<sequence>MSISLNAVALHQLVKNEQDELTVHYGNHHLPIQPAYEALVEELHRAYSGKTKGYGQFQSDSEFKQWLIDSRKGETPFYDFSKTGAARLKEELSKYPFADEGTLIFAEYQSLATDYLLIGLVSSNSGMTVMDNLSLSATAYLDIAKMDLAAVVDLSTFETDPESNRYLSFIKGRVGRKVSDFFLDFLQAEVGFDAKQQNQVLMQAVEDFCADAKLEREEKISLKKQVHDYCNDQKKAGEEISVKELSGELPEFDGEVGSFSHYTQEQGYELEDSFPVDAGCVRKLTKFVGAGGGINLTFDALLLGERVFYDAETDTLTIKGTPPNLRDQLTRQGGAK</sequence>
<dbReference type="InterPro" id="IPR007358">
    <property type="entry name" value="Nucleoid_associated_NdpA"/>
</dbReference>
<comment type="caution">
    <text evidence="5">The sequence shown here is derived from an EMBL/GenBank/DDBJ whole genome shotgun (WGS) entry which is preliminary data.</text>
</comment>
<dbReference type="GO" id="GO:0003690">
    <property type="term" value="F:double-stranded DNA binding"/>
    <property type="evidence" value="ECO:0007669"/>
    <property type="project" value="TreeGrafter"/>
</dbReference>
<dbReference type="RefSeq" id="WP_020195223.1">
    <property type="nucleotide sequence ID" value="NZ_BAOH01000018.1"/>
</dbReference>
<organism evidence="5 6">
    <name type="scientific">Vibrio owensii CAIM 1854 = LMG 25443</name>
    <dbReference type="NCBI Taxonomy" id="1229493"/>
    <lineage>
        <taxon>Bacteria</taxon>
        <taxon>Pseudomonadati</taxon>
        <taxon>Pseudomonadota</taxon>
        <taxon>Gammaproteobacteria</taxon>
        <taxon>Vibrionales</taxon>
        <taxon>Vibrionaceae</taxon>
        <taxon>Vibrio</taxon>
    </lineage>
</organism>
<dbReference type="PANTHER" id="PTHR38772:SF1">
    <property type="entry name" value="NUCLEOID-ASSOCIATED PROTEIN YEJK"/>
    <property type="match status" value="1"/>
</dbReference>
<dbReference type="GO" id="GO:0003727">
    <property type="term" value="F:single-stranded RNA binding"/>
    <property type="evidence" value="ECO:0007669"/>
    <property type="project" value="TreeGrafter"/>
</dbReference>
<evidence type="ECO:0000256" key="1">
    <source>
        <dbReference type="ARBA" id="ARBA00004453"/>
    </source>
</evidence>
<protein>
    <recommendedName>
        <fullName evidence="4">Nucleoid-associated protein H735_22185</fullName>
    </recommendedName>
</protein>
<dbReference type="Proteomes" id="UP000031586">
    <property type="component" value="Unassembled WGS sequence"/>
</dbReference>
<proteinExistence type="inferred from homology"/>
<comment type="similarity">
    <text evidence="2 4">Belongs to the YejK family.</text>
</comment>
<dbReference type="EMBL" id="JPRD01000044">
    <property type="protein sequence ID" value="KIF51012.1"/>
    <property type="molecule type" value="Genomic_DNA"/>
</dbReference>
<accession>A0A0C1W3L9</accession>
<gene>
    <name evidence="5" type="ORF">H735_22185</name>
</gene>
<evidence type="ECO:0000313" key="5">
    <source>
        <dbReference type="EMBL" id="KIF51012.1"/>
    </source>
</evidence>
<dbReference type="PANTHER" id="PTHR38772">
    <property type="match status" value="1"/>
</dbReference>
<evidence type="ECO:0000256" key="2">
    <source>
        <dbReference type="ARBA" id="ARBA00009035"/>
    </source>
</evidence>
<dbReference type="AlphaFoldDB" id="A0A0C1W3L9"/>
<dbReference type="PATRIC" id="fig|1229493.5.peg.3841"/>
<evidence type="ECO:0000256" key="4">
    <source>
        <dbReference type="HAMAP-Rule" id="MF_00730"/>
    </source>
</evidence>
<dbReference type="HAMAP" id="MF_00730">
    <property type="entry name" value="NdpA"/>
    <property type="match status" value="1"/>
</dbReference>